<reference evidence="1 2" key="1">
    <citation type="submission" date="2019-11" db="EMBL/GenBank/DDBJ databases">
        <title>Whole genome sequence of Oryza granulata.</title>
        <authorList>
            <person name="Li W."/>
        </authorList>
    </citation>
    <scope>NUCLEOTIDE SEQUENCE [LARGE SCALE GENOMIC DNA]</scope>
    <source>
        <strain evidence="2">cv. Menghai</strain>
        <tissue evidence="1">Leaf</tissue>
    </source>
</reference>
<dbReference type="Proteomes" id="UP000479710">
    <property type="component" value="Unassembled WGS sequence"/>
</dbReference>
<evidence type="ECO:0000313" key="1">
    <source>
        <dbReference type="EMBL" id="KAF0922260.1"/>
    </source>
</evidence>
<dbReference type="EMBL" id="SPHZ02000004">
    <property type="protein sequence ID" value="KAF0922260.1"/>
    <property type="molecule type" value="Genomic_DNA"/>
</dbReference>
<gene>
    <name evidence="1" type="ORF">E2562_030033</name>
</gene>
<evidence type="ECO:0000313" key="2">
    <source>
        <dbReference type="Proteomes" id="UP000479710"/>
    </source>
</evidence>
<organism evidence="1 2">
    <name type="scientific">Oryza meyeriana var. granulata</name>
    <dbReference type="NCBI Taxonomy" id="110450"/>
    <lineage>
        <taxon>Eukaryota</taxon>
        <taxon>Viridiplantae</taxon>
        <taxon>Streptophyta</taxon>
        <taxon>Embryophyta</taxon>
        <taxon>Tracheophyta</taxon>
        <taxon>Spermatophyta</taxon>
        <taxon>Magnoliopsida</taxon>
        <taxon>Liliopsida</taxon>
        <taxon>Poales</taxon>
        <taxon>Poaceae</taxon>
        <taxon>BOP clade</taxon>
        <taxon>Oryzoideae</taxon>
        <taxon>Oryzeae</taxon>
        <taxon>Oryzinae</taxon>
        <taxon>Oryza</taxon>
        <taxon>Oryza meyeriana</taxon>
    </lineage>
</organism>
<keyword evidence="2" id="KW-1185">Reference proteome</keyword>
<protein>
    <submittedName>
        <fullName evidence="1">Uncharacterized protein</fullName>
    </submittedName>
</protein>
<sequence length="118" mass="12916">MAKLIVARHIAMLRHGHGLDRAWQPTVRARRLAWMRPWHRRELDARGTRHDGCSDGADTVSACNAEIPWCGWRSQPVEQGPQPRCAASAVPSAGVALAASVASVARHGTHGRRSARGW</sequence>
<dbReference type="AlphaFoldDB" id="A0A6G1EBU6"/>
<name>A0A6G1EBU6_9ORYZ</name>
<comment type="caution">
    <text evidence="1">The sequence shown here is derived from an EMBL/GenBank/DDBJ whole genome shotgun (WGS) entry which is preliminary data.</text>
</comment>
<proteinExistence type="predicted"/>
<accession>A0A6G1EBU6</accession>